<feature type="region of interest" description="Disordered" evidence="1">
    <location>
        <begin position="43"/>
        <end position="63"/>
    </location>
</feature>
<feature type="compositionally biased region" description="Basic and acidic residues" evidence="1">
    <location>
        <begin position="54"/>
        <end position="63"/>
    </location>
</feature>
<sequence length="436" mass="48462">MQPKYCSLLSALYCRRTPNLRGDLNPNCQFKAVDPIRLTPLAQESTRASPPLSHPKDCQFKPRTSDIHFPGSRIITSTTNSSSIASQADETFTSINSPSVDIRTSKTYPRQGGTASVRDLASLVRISKQKAARNQSIQNDFLLPTSKKSQIQKPWSQPSSHPFSSPLLRPAVNKPAGKVFGNRRTSEELFLSSDFDDDSDAEICGHDLTMNSSVSQLEGKLLKSARCRSISLNSLTNTTFQPGVPSPGLSELTSFHKNFPHTSEAKLKAAENRAYCSDRTDLENQAQPSLSAGFRDQARLLTRRSSSGSDQKLRLPILSNFQRTRADPIQEKKKLKYQDQSCPMSPRSQSEVGERTSTSQSDGSQGLSKEQCTSLLNFHPQPYSKVSVSIFFLIILQYPLTSFTSLPLQSHLVRSSRFAPMDRLIKSQVSEIWLMI</sequence>
<evidence type="ECO:0000313" key="2">
    <source>
        <dbReference type="EMBL" id="CAH7674733.1"/>
    </source>
</evidence>
<reference evidence="2" key="1">
    <citation type="submission" date="2022-06" db="EMBL/GenBank/DDBJ databases">
        <authorList>
            <consortium name="SYNGENTA / RWTH Aachen University"/>
        </authorList>
    </citation>
    <scope>NUCLEOTIDE SEQUENCE</scope>
</reference>
<evidence type="ECO:0000256" key="1">
    <source>
        <dbReference type="SAM" id="MobiDB-lite"/>
    </source>
</evidence>
<comment type="caution">
    <text evidence="2">The sequence shown here is derived from an EMBL/GenBank/DDBJ whole genome shotgun (WGS) entry which is preliminary data.</text>
</comment>
<organism evidence="2 3">
    <name type="scientific">Phakopsora pachyrhizi</name>
    <name type="common">Asian soybean rust disease fungus</name>
    <dbReference type="NCBI Taxonomy" id="170000"/>
    <lineage>
        <taxon>Eukaryota</taxon>
        <taxon>Fungi</taxon>
        <taxon>Dikarya</taxon>
        <taxon>Basidiomycota</taxon>
        <taxon>Pucciniomycotina</taxon>
        <taxon>Pucciniomycetes</taxon>
        <taxon>Pucciniales</taxon>
        <taxon>Phakopsoraceae</taxon>
        <taxon>Phakopsora</taxon>
    </lineage>
</organism>
<dbReference type="EMBL" id="CALTRL010002123">
    <property type="protein sequence ID" value="CAH7674733.1"/>
    <property type="molecule type" value="Genomic_DNA"/>
</dbReference>
<dbReference type="Proteomes" id="UP001153365">
    <property type="component" value="Unassembled WGS sequence"/>
</dbReference>
<protein>
    <submittedName>
        <fullName evidence="2">Uncharacterized protein</fullName>
    </submittedName>
</protein>
<dbReference type="AlphaFoldDB" id="A0AAV0AYF6"/>
<accession>A0AAV0AYF6</accession>
<gene>
    <name evidence="2" type="ORF">PPACK8108_LOCUS9665</name>
</gene>
<keyword evidence="3" id="KW-1185">Reference proteome</keyword>
<evidence type="ECO:0000313" key="3">
    <source>
        <dbReference type="Proteomes" id="UP001153365"/>
    </source>
</evidence>
<name>A0AAV0AYF6_PHAPC</name>
<feature type="compositionally biased region" description="Polar residues" evidence="1">
    <location>
        <begin position="338"/>
        <end position="367"/>
    </location>
</feature>
<proteinExistence type="predicted"/>
<feature type="region of interest" description="Disordered" evidence="1">
    <location>
        <begin position="328"/>
        <end position="367"/>
    </location>
</feature>